<dbReference type="SUPFAM" id="SSF82199">
    <property type="entry name" value="SET domain"/>
    <property type="match status" value="1"/>
</dbReference>
<dbReference type="RefSeq" id="XP_007860337.1">
    <property type="nucleotide sequence ID" value="XM_007862146.1"/>
</dbReference>
<dbReference type="AlphaFoldDB" id="S7S313"/>
<dbReference type="InterPro" id="IPR053201">
    <property type="entry name" value="Flavunoidine_N-MTase"/>
</dbReference>
<name>S7S313_GLOTA</name>
<dbReference type="GeneID" id="19306867"/>
<dbReference type="InterPro" id="IPR003616">
    <property type="entry name" value="Post-SET_dom"/>
</dbReference>
<dbReference type="PROSITE" id="PS50868">
    <property type="entry name" value="POST_SET"/>
    <property type="match status" value="1"/>
</dbReference>
<evidence type="ECO:0000259" key="3">
    <source>
        <dbReference type="PROSITE" id="PS50868"/>
    </source>
</evidence>
<dbReference type="GO" id="GO:0032259">
    <property type="term" value="P:methylation"/>
    <property type="evidence" value="ECO:0007669"/>
    <property type="project" value="UniProtKB-KW"/>
</dbReference>
<dbReference type="HOGENOM" id="CLU_073382_2_0_1"/>
<dbReference type="OrthoDB" id="5984008at2759"/>
<sequence>MLRNKYRPSHPDRFRVDFRSGNFASQLLAVREFEDGEIIATLEGITEGPKRYSSVQISRDMHIELNSDLLYMNHSCDPSAIIDVSARQVRATRFIPANTPITFFYPSTEWEMAQPFSCNCGARNCLGSIKGAKWIEEDRLKDFWCNEHIWVLKREQSGNGERNKA</sequence>
<evidence type="ECO:0000256" key="1">
    <source>
        <dbReference type="ARBA" id="ARBA00022603"/>
    </source>
</evidence>
<dbReference type="Gene3D" id="2.170.270.10">
    <property type="entry name" value="SET domain"/>
    <property type="match status" value="1"/>
</dbReference>
<dbReference type="GO" id="GO:0008168">
    <property type="term" value="F:methyltransferase activity"/>
    <property type="evidence" value="ECO:0007669"/>
    <property type="project" value="UniProtKB-KW"/>
</dbReference>
<dbReference type="EMBL" id="KB469296">
    <property type="protein sequence ID" value="EPQ60209.1"/>
    <property type="molecule type" value="Genomic_DNA"/>
</dbReference>
<dbReference type="Proteomes" id="UP000030669">
    <property type="component" value="Unassembled WGS sequence"/>
</dbReference>
<keyword evidence="2" id="KW-0808">Transferase</keyword>
<reference evidence="4 5" key="1">
    <citation type="journal article" date="2012" name="Science">
        <title>The Paleozoic origin of enzymatic lignin decomposition reconstructed from 31 fungal genomes.</title>
        <authorList>
            <person name="Floudas D."/>
            <person name="Binder M."/>
            <person name="Riley R."/>
            <person name="Barry K."/>
            <person name="Blanchette R.A."/>
            <person name="Henrissat B."/>
            <person name="Martinez A.T."/>
            <person name="Otillar R."/>
            <person name="Spatafora J.W."/>
            <person name="Yadav J.S."/>
            <person name="Aerts A."/>
            <person name="Benoit I."/>
            <person name="Boyd A."/>
            <person name="Carlson A."/>
            <person name="Copeland A."/>
            <person name="Coutinho P.M."/>
            <person name="de Vries R.P."/>
            <person name="Ferreira P."/>
            <person name="Findley K."/>
            <person name="Foster B."/>
            <person name="Gaskell J."/>
            <person name="Glotzer D."/>
            <person name="Gorecki P."/>
            <person name="Heitman J."/>
            <person name="Hesse C."/>
            <person name="Hori C."/>
            <person name="Igarashi K."/>
            <person name="Jurgens J.A."/>
            <person name="Kallen N."/>
            <person name="Kersten P."/>
            <person name="Kohler A."/>
            <person name="Kuees U."/>
            <person name="Kumar T.K.A."/>
            <person name="Kuo A."/>
            <person name="LaButti K."/>
            <person name="Larrondo L.F."/>
            <person name="Lindquist E."/>
            <person name="Ling A."/>
            <person name="Lombard V."/>
            <person name="Lucas S."/>
            <person name="Lundell T."/>
            <person name="Martin R."/>
            <person name="McLaughlin D.J."/>
            <person name="Morgenstern I."/>
            <person name="Morin E."/>
            <person name="Murat C."/>
            <person name="Nagy L.G."/>
            <person name="Nolan M."/>
            <person name="Ohm R.A."/>
            <person name="Patyshakuliyeva A."/>
            <person name="Rokas A."/>
            <person name="Ruiz-Duenas F.J."/>
            <person name="Sabat G."/>
            <person name="Salamov A."/>
            <person name="Samejima M."/>
            <person name="Schmutz J."/>
            <person name="Slot J.C."/>
            <person name="St John F."/>
            <person name="Stenlid J."/>
            <person name="Sun H."/>
            <person name="Sun S."/>
            <person name="Syed K."/>
            <person name="Tsang A."/>
            <person name="Wiebenga A."/>
            <person name="Young D."/>
            <person name="Pisabarro A."/>
            <person name="Eastwood D.C."/>
            <person name="Martin F."/>
            <person name="Cullen D."/>
            <person name="Grigoriev I.V."/>
            <person name="Hibbett D.S."/>
        </authorList>
    </citation>
    <scope>NUCLEOTIDE SEQUENCE [LARGE SCALE GENOMIC DNA]</scope>
    <source>
        <strain evidence="4 5">ATCC 11539</strain>
    </source>
</reference>
<keyword evidence="5" id="KW-1185">Reference proteome</keyword>
<gene>
    <name evidence="4" type="ORF">GLOTRDRAFT_52143</name>
</gene>
<dbReference type="InterPro" id="IPR046341">
    <property type="entry name" value="SET_dom_sf"/>
</dbReference>
<proteinExistence type="predicted"/>
<feature type="domain" description="Post-SET" evidence="3">
    <location>
        <begin position="114"/>
        <end position="130"/>
    </location>
</feature>
<dbReference type="KEGG" id="gtr:GLOTRDRAFT_52143"/>
<evidence type="ECO:0000313" key="4">
    <source>
        <dbReference type="EMBL" id="EPQ60209.1"/>
    </source>
</evidence>
<protein>
    <recommendedName>
        <fullName evidence="3">Post-SET domain-containing protein</fullName>
    </recommendedName>
</protein>
<dbReference type="PANTHER" id="PTHR12350">
    <property type="entry name" value="HISTONE-LYSINE N-METHYLTRANSFERASE-RELATED"/>
    <property type="match status" value="1"/>
</dbReference>
<accession>S7S313</accession>
<evidence type="ECO:0000313" key="5">
    <source>
        <dbReference type="Proteomes" id="UP000030669"/>
    </source>
</evidence>
<dbReference type="OMA" id="GYWLNGH"/>
<dbReference type="eggNOG" id="ENOG502S11B">
    <property type="taxonomic scope" value="Eukaryota"/>
</dbReference>
<dbReference type="STRING" id="670483.S7S313"/>
<evidence type="ECO:0000256" key="2">
    <source>
        <dbReference type="ARBA" id="ARBA00022679"/>
    </source>
</evidence>
<dbReference type="PANTHER" id="PTHR12350:SF19">
    <property type="entry name" value="SET DOMAIN-CONTAINING PROTEIN"/>
    <property type="match status" value="1"/>
</dbReference>
<keyword evidence="1" id="KW-0489">Methyltransferase</keyword>
<organism evidence="4 5">
    <name type="scientific">Gloeophyllum trabeum (strain ATCC 11539 / FP-39264 / Madison 617)</name>
    <name type="common">Brown rot fungus</name>
    <dbReference type="NCBI Taxonomy" id="670483"/>
    <lineage>
        <taxon>Eukaryota</taxon>
        <taxon>Fungi</taxon>
        <taxon>Dikarya</taxon>
        <taxon>Basidiomycota</taxon>
        <taxon>Agaricomycotina</taxon>
        <taxon>Agaricomycetes</taxon>
        <taxon>Gloeophyllales</taxon>
        <taxon>Gloeophyllaceae</taxon>
        <taxon>Gloeophyllum</taxon>
    </lineage>
</organism>